<evidence type="ECO:0000313" key="2">
    <source>
        <dbReference type="Proteomes" id="UP000616151"/>
    </source>
</evidence>
<dbReference type="Proteomes" id="UP000616151">
    <property type="component" value="Unassembled WGS sequence"/>
</dbReference>
<gene>
    <name evidence="1" type="ORF">JHL16_18955</name>
</gene>
<sequence>MSIKPRQLSRAPLPDRIADMIKQEIAEGRLAPGERLPPEQVLAENFGVSRNVVREGIARLRNEGIIESRQGIGAFVATSPTPTLRLDASLRSPDRHQSLFELRAALEVRAAELAALRRTEEDLQAIQRAFDDMERSMDWGKDGVEHDIEFHRAIAGATGNGFMLATIMFIAEHLKESIKLTRTMSDIKEVNAVTLQEHRAILVAIGARDPAAAKLAMATHLTNAATRIGIQSPA</sequence>
<protein>
    <submittedName>
        <fullName evidence="1">FadR family transcriptional regulator</fullName>
    </submittedName>
</protein>
<evidence type="ECO:0000313" key="1">
    <source>
        <dbReference type="EMBL" id="MBK1868441.1"/>
    </source>
</evidence>
<accession>A0ACC5R6Y9</accession>
<keyword evidence="2" id="KW-1185">Reference proteome</keyword>
<name>A0ACC5R6Y9_9HYPH</name>
<reference evidence="1" key="1">
    <citation type="submission" date="2021-01" db="EMBL/GenBank/DDBJ databases">
        <authorList>
            <person name="Sun Q."/>
        </authorList>
    </citation>
    <scope>NUCLEOTIDE SEQUENCE</scope>
    <source>
        <strain evidence="1">YIM B02566</strain>
    </source>
</reference>
<proteinExistence type="predicted"/>
<comment type="caution">
    <text evidence="1">The sequence shown here is derived from an EMBL/GenBank/DDBJ whole genome shotgun (WGS) entry which is preliminary data.</text>
</comment>
<organism evidence="1 2">
    <name type="scientific">Taklimakanibacter albus</name>
    <dbReference type="NCBI Taxonomy" id="2800327"/>
    <lineage>
        <taxon>Bacteria</taxon>
        <taxon>Pseudomonadati</taxon>
        <taxon>Pseudomonadota</taxon>
        <taxon>Alphaproteobacteria</taxon>
        <taxon>Hyphomicrobiales</taxon>
        <taxon>Aestuariivirgaceae</taxon>
        <taxon>Taklimakanibacter</taxon>
    </lineage>
</organism>
<dbReference type="EMBL" id="JAENHL010000007">
    <property type="protein sequence ID" value="MBK1868441.1"/>
    <property type="molecule type" value="Genomic_DNA"/>
</dbReference>